<reference evidence="5" key="2">
    <citation type="journal article" date="2018" name="Nat. Microbiol.">
        <title>Leveraging single-cell genomics to expand the fungal tree of life.</title>
        <authorList>
            <person name="Ahrendt S.R."/>
            <person name="Quandt C.A."/>
            <person name="Ciobanu D."/>
            <person name="Clum A."/>
            <person name="Salamov A."/>
            <person name="Andreopoulos B."/>
            <person name="Cheng J.F."/>
            <person name="Woyke T."/>
            <person name="Pelin A."/>
            <person name="Henrissat B."/>
            <person name="Reynolds N.K."/>
            <person name="Benny G.L."/>
            <person name="Smith M.E."/>
            <person name="James T.Y."/>
            <person name="Grigoriev I.V."/>
        </authorList>
    </citation>
    <scope>NUCLEOTIDE SEQUENCE [LARGE SCALE GENOMIC DNA]</scope>
    <source>
        <strain evidence="5">CSF55</strain>
    </source>
</reference>
<keyword evidence="1" id="KW-0812">Transmembrane</keyword>
<sequence>SPLSFLLSLSISTFSFPLSAFHSSFFLPLPFFHFPIDHLSSARHVFLSRFLSLSLHFRLLSTLTLYLCFHFLFLSPLFLSPSLSSLPTSLSLSLLSVLLSTSLRFLLLSPLCLSPSRSPLSTSLSLSHLSVLLSTSLLSTSLSLSLHSLSTIYFSLPFSSINYLPLPLSALLFLSSFLSLSLFLSPLSTSLRSLSCFLLSSYLWFKFPHRASASSSTSLSFLSLSTPPLLSPLSFLSLSTLPLFLLSSSRLLTESLCHLSSFTPPGLQLL</sequence>
<dbReference type="Proteomes" id="UP000281549">
    <property type="component" value="Unassembled WGS sequence"/>
</dbReference>
<proteinExistence type="predicted"/>
<dbReference type="Proteomes" id="UP000030755">
    <property type="component" value="Unassembled WGS sequence"/>
</dbReference>
<keyword evidence="1" id="KW-1133">Transmembrane helix</keyword>
<accession>A0A075B4Y2</accession>
<name>A0A075B4Y2_ROZAC</name>
<evidence type="ECO:0000313" key="4">
    <source>
        <dbReference type="Proteomes" id="UP000030755"/>
    </source>
</evidence>
<evidence type="ECO:0000313" key="5">
    <source>
        <dbReference type="Proteomes" id="UP000281549"/>
    </source>
</evidence>
<evidence type="ECO:0000256" key="1">
    <source>
        <dbReference type="SAM" id="Phobius"/>
    </source>
</evidence>
<reference evidence="3" key="3">
    <citation type="submission" date="2018-08" db="EMBL/GenBank/DDBJ databases">
        <title>Leveraging single-cell genomics to expand the Fungal Tree of Life.</title>
        <authorList>
            <consortium name="DOE Joint Genome Institute"/>
            <person name="Ahrendt S.R."/>
            <person name="Quandt C.A."/>
            <person name="Ciobanu D."/>
            <person name="Clum A."/>
            <person name="Salamov A."/>
            <person name="Andreopoulos B."/>
            <person name="Cheng J.-F."/>
            <person name="Woyke T."/>
            <person name="Pelin A."/>
            <person name="Henrissat B."/>
            <person name="Reynolds N."/>
            <person name="Benny G.L."/>
            <person name="Smith M.E."/>
            <person name="James T.Y."/>
            <person name="Grigoriev I.V."/>
        </authorList>
    </citation>
    <scope>NUCLEOTIDE SEQUENCE</scope>
    <source>
        <strain evidence="3">CSF55</strain>
    </source>
</reference>
<dbReference type="AlphaFoldDB" id="A0A075B4Y2"/>
<evidence type="ECO:0000313" key="3">
    <source>
        <dbReference type="EMBL" id="RKP16355.1"/>
    </source>
</evidence>
<keyword evidence="4" id="KW-1185">Reference proteome</keyword>
<feature type="transmembrane region" description="Helical" evidence="1">
    <location>
        <begin position="166"/>
        <end position="184"/>
    </location>
</feature>
<organism evidence="2 4">
    <name type="scientific">Rozella allomycis (strain CSF55)</name>
    <dbReference type="NCBI Taxonomy" id="988480"/>
    <lineage>
        <taxon>Eukaryota</taxon>
        <taxon>Fungi</taxon>
        <taxon>Fungi incertae sedis</taxon>
        <taxon>Cryptomycota</taxon>
        <taxon>Cryptomycota incertae sedis</taxon>
        <taxon>Rozella</taxon>
    </lineage>
</organism>
<feature type="transmembrane region" description="Helical" evidence="1">
    <location>
        <begin position="55"/>
        <end position="78"/>
    </location>
</feature>
<protein>
    <submittedName>
        <fullName evidence="2">Uncharacterized protein</fullName>
    </submittedName>
</protein>
<reference evidence="2 4" key="1">
    <citation type="journal article" date="2013" name="Curr. Biol.">
        <title>Shared signatures of parasitism and phylogenomics unite Cryptomycota and microsporidia.</title>
        <authorList>
            <person name="James T.Y."/>
            <person name="Pelin A."/>
            <person name="Bonen L."/>
            <person name="Ahrendt S."/>
            <person name="Sain D."/>
            <person name="Corradi N."/>
            <person name="Stajich J.E."/>
        </authorList>
    </citation>
    <scope>NUCLEOTIDE SEQUENCE [LARGE SCALE GENOMIC DNA]</scope>
    <source>
        <strain evidence="2 4">CSF55</strain>
        <strain evidence="2 4">CSF55</strain>
    </source>
</reference>
<evidence type="ECO:0000313" key="2">
    <source>
        <dbReference type="EMBL" id="EPZ36746.1"/>
    </source>
</evidence>
<dbReference type="HOGENOM" id="CLU_1032714_0_0_1"/>
<feature type="transmembrane region" description="Helical" evidence="1">
    <location>
        <begin position="6"/>
        <end position="34"/>
    </location>
</feature>
<feature type="non-terminal residue" evidence="2">
    <location>
        <position position="270"/>
    </location>
</feature>
<gene>
    <name evidence="2" type="ORF">O9G_006112</name>
    <name evidence="3" type="ORF">ROZALSC1DRAFT_31679</name>
</gene>
<feature type="non-terminal residue" evidence="2">
    <location>
        <position position="1"/>
    </location>
</feature>
<dbReference type="EMBL" id="KE560466">
    <property type="protein sequence ID" value="EPZ36746.1"/>
    <property type="molecule type" value="Genomic_DNA"/>
</dbReference>
<feature type="transmembrane region" description="Helical" evidence="1">
    <location>
        <begin position="90"/>
        <end position="113"/>
    </location>
</feature>
<keyword evidence="1" id="KW-0472">Membrane</keyword>
<dbReference type="EMBL" id="ML006641">
    <property type="protein sequence ID" value="RKP16355.1"/>
    <property type="molecule type" value="Genomic_DNA"/>
</dbReference>